<dbReference type="Gene3D" id="2.60.40.4380">
    <property type="entry name" value="Translational regulator CsrA"/>
    <property type="match status" value="1"/>
</dbReference>
<keyword evidence="1" id="KW-0010">Activator</keyword>
<name>A0AAI9BYN5_STEMA</name>
<evidence type="ECO:0000256" key="1">
    <source>
        <dbReference type="ARBA" id="ARBA00023159"/>
    </source>
</evidence>
<dbReference type="Proteomes" id="UP001218208">
    <property type="component" value="Unassembled WGS sequence"/>
</dbReference>
<dbReference type="SUPFAM" id="SSF117130">
    <property type="entry name" value="CsrA-like"/>
    <property type="match status" value="1"/>
</dbReference>
<protein>
    <submittedName>
        <fullName evidence="3">Carbon storage regulator</fullName>
    </submittedName>
</protein>
<reference evidence="3" key="1">
    <citation type="submission" date="2022-07" db="EMBL/GenBank/DDBJ databases">
        <authorList>
            <consortium name="DAFM: The Division of Animal and Food Microbiology"/>
        </authorList>
    </citation>
    <scope>NUCLEOTIDE SEQUENCE</scope>
    <source>
        <strain evidence="3">19MO01SH01-2</strain>
    </source>
</reference>
<dbReference type="GO" id="GO:0006109">
    <property type="term" value="P:regulation of carbohydrate metabolic process"/>
    <property type="evidence" value="ECO:0007669"/>
    <property type="project" value="InterPro"/>
</dbReference>
<dbReference type="GO" id="GO:0003723">
    <property type="term" value="F:RNA binding"/>
    <property type="evidence" value="ECO:0007669"/>
    <property type="project" value="InterPro"/>
</dbReference>
<dbReference type="InterPro" id="IPR003751">
    <property type="entry name" value="CsrA"/>
</dbReference>
<gene>
    <name evidence="3" type="ORF">QEG23_000240</name>
</gene>
<comment type="caution">
    <text evidence="3">The sequence shown here is derived from an EMBL/GenBank/DDBJ whole genome shotgun (WGS) entry which is preliminary data.</text>
</comment>
<evidence type="ECO:0000313" key="4">
    <source>
        <dbReference type="Proteomes" id="UP001218208"/>
    </source>
</evidence>
<accession>A0AAI9BYN5</accession>
<organism evidence="3 4">
    <name type="scientific">Stenotrophomonas maltophilia</name>
    <name type="common">Pseudomonas maltophilia</name>
    <name type="synonym">Xanthomonas maltophilia</name>
    <dbReference type="NCBI Taxonomy" id="40324"/>
    <lineage>
        <taxon>Bacteria</taxon>
        <taxon>Pseudomonadati</taxon>
        <taxon>Pseudomonadota</taxon>
        <taxon>Gammaproteobacteria</taxon>
        <taxon>Lysobacterales</taxon>
        <taxon>Lysobacteraceae</taxon>
        <taxon>Stenotrophomonas</taxon>
        <taxon>Stenotrophomonas maltophilia group</taxon>
    </lineage>
</organism>
<dbReference type="Pfam" id="PF02599">
    <property type="entry name" value="CsrA"/>
    <property type="match status" value="1"/>
</dbReference>
<dbReference type="GO" id="GO:0006402">
    <property type="term" value="P:mRNA catabolic process"/>
    <property type="evidence" value="ECO:0007669"/>
    <property type="project" value="InterPro"/>
</dbReference>
<sequence>MRKEKPTRQEPGVNRPAGSKVINQSEGGLIRIGDSIDVVVLKARDGHARVVISAPRHLEIAAPKQ</sequence>
<evidence type="ECO:0000256" key="2">
    <source>
        <dbReference type="SAM" id="MobiDB-lite"/>
    </source>
</evidence>
<dbReference type="InterPro" id="IPR036107">
    <property type="entry name" value="CsrA_sf"/>
</dbReference>
<proteinExistence type="predicted"/>
<feature type="region of interest" description="Disordered" evidence="2">
    <location>
        <begin position="1"/>
        <end position="21"/>
    </location>
</feature>
<dbReference type="EMBL" id="ABLOJW010000001">
    <property type="protein sequence ID" value="EKT4090770.1"/>
    <property type="molecule type" value="Genomic_DNA"/>
</dbReference>
<evidence type="ECO:0000313" key="3">
    <source>
        <dbReference type="EMBL" id="EKT4090770.1"/>
    </source>
</evidence>
<dbReference type="AlphaFoldDB" id="A0AAI9BYN5"/>